<reference evidence="1 3" key="15">
    <citation type="journal article" date="2000" name="Proc. Natl. Acad. Sci. U.S.A.">
        <title>Genome sequence of Halobacterium species NRC-1.</title>
        <authorList>
            <person name="Ng W.V."/>
            <person name="Kennedy S.P."/>
            <person name="Mahairas G.G."/>
            <person name="Berquist B."/>
            <person name="Pan M."/>
            <person name="Shukla H.D."/>
            <person name="Lasky S.R."/>
            <person name="Baliga N.S."/>
            <person name="Thorsson V."/>
            <person name="Sbrogna J."/>
            <person name="Swartzell S."/>
            <person name="Weir D."/>
            <person name="Hall J."/>
            <person name="Dahl T.A."/>
            <person name="Welti R."/>
            <person name="Goo Y.A."/>
            <person name="Leithauser B."/>
            <person name="Keller K."/>
            <person name="Cruz R."/>
            <person name="Danson M.J."/>
            <person name="Hough D.W."/>
            <person name="Maddocks D.G."/>
            <person name="Jablonski P.E."/>
            <person name="Krebs M.P."/>
            <person name="Angevine C.M."/>
            <person name="Dale H."/>
            <person name="Isenbarger T.A."/>
            <person name="Peck R.F."/>
            <person name="Pohlschroder M."/>
            <person name="Spudich J.L."/>
            <person name="Jung K.W."/>
            <person name="Alam M."/>
            <person name="Freitas T."/>
            <person name="Hou S."/>
            <person name="Daniels C.J."/>
            <person name="Dennis P.P."/>
            <person name="Omer A.D."/>
            <person name="Ebhardt H."/>
            <person name="Lowe T.M."/>
            <person name="Liang P."/>
            <person name="Riley M."/>
            <person name="Hood L."/>
            <person name="DasSarma S."/>
        </authorList>
    </citation>
    <scope>NUCLEOTIDE SEQUENCE [LARGE SCALE GENOMIC DNA]</scope>
    <source>
        <strain evidence="3">ATCC 700922 / JCM 11081 / NRC-1</strain>
        <strain evidence="1">NRC-1</strain>
        <plasmid evidence="3">Plasmid pNRC100</plasmid>
        <plasmid evidence="3">Plasmid pNRC200</plasmid>
    </source>
</reference>
<dbReference type="KEGG" id="hal:VNG_6115H"/>
<dbReference type="PATRIC" id="fig|64091.14.peg.2156"/>
<organism evidence="1 3">
    <name type="scientific">Halobacterium salinarum (strain ATCC 700922 / JCM 11081 / NRC-1)</name>
    <name type="common">Halobacterium halobium</name>
    <dbReference type="NCBI Taxonomy" id="64091"/>
    <lineage>
        <taxon>Archaea</taxon>
        <taxon>Methanobacteriati</taxon>
        <taxon>Methanobacteriota</taxon>
        <taxon>Stenosarchaea group</taxon>
        <taxon>Halobacteria</taxon>
        <taxon>Halobacteriales</taxon>
        <taxon>Halobacteriaceae</taxon>
        <taxon>Halobacterium</taxon>
        <taxon>Halobacterium salinarum NRC-34001</taxon>
    </lineage>
</organism>
<proteinExistence type="predicted"/>
<reference evidence="1" key="4">
    <citation type="journal article" date="1991" name="J. Bacteriol.">
        <title>Structure of the gas vesicle plasmid in Halobacterium halobium inversion isomers, inverted repeats, and insertion sequences.</title>
        <authorList>
            <person name="Ng W.L."/>
            <person name="Kothakota S."/>
            <person name="DasSarma S."/>
        </authorList>
    </citation>
    <scope>NUCLEOTIDE SEQUENCE</scope>
    <source>
        <strain evidence="1">NRC-1</strain>
    </source>
</reference>
<dbReference type="EMBL" id="AF016485">
    <property type="protein sequence ID" value="AAC82866.1"/>
    <property type="molecule type" value="Genomic_DNA"/>
</dbReference>
<geneLocation type="plasmid" evidence="1 3">
    <name>pNRC100</name>
</geneLocation>
<sequence>MGEQLITLPRVIRIMSQESLDDTIKFRAGPLKEAANELDSVHLGGINISELAREGLTQMLRRAMTDDDKIAIYQRYSADDLSEDAARVLLGDEFDLLEEDIDAFREAAEDDTSDYLV</sequence>
<reference evidence="1" key="10">
    <citation type="journal article" date="1994" name="Syst. Appl. Microbiol.">
        <title>Large deletions in class III gas vesicle-deficient mutants of Halobacterium halobium.</title>
        <authorList>
            <person name="Ng W.L."/>
            <person name="Arora P."/>
            <person name="DasSarma S."/>
        </authorList>
    </citation>
    <scope>NUCLEOTIDE SEQUENCE</scope>
    <source>
        <strain evidence="1">NRC-1</strain>
        <plasmid evidence="1">pNRC100</plasmid>
    </source>
</reference>
<dbReference type="Proteomes" id="UP000000554">
    <property type="component" value="Plasmid pNRC200"/>
</dbReference>
<keyword evidence="1" id="KW-0614">Plasmid</keyword>
<dbReference type="Proteomes" id="UP000000554">
    <property type="component" value="Plasmid pNRC100"/>
</dbReference>
<name>O51986_HALSA</name>
<reference evidence="1" key="1">
    <citation type="journal article" date="1987" name="Mol. Microbiol.">
        <title>A plasmid-encoded gas vesicle protein gene in a halophilic archaebacterium.</title>
        <authorList>
            <person name="DasSarma S."/>
            <person name="Damerval T."/>
            <person name="Jones J.G."/>
            <person name="Tandeau de Marsac N."/>
        </authorList>
    </citation>
    <scope>NUCLEOTIDE SEQUENCE</scope>
    <source>
        <strain evidence="1">NRC-1</strain>
    </source>
</reference>
<evidence type="ECO:0000313" key="3">
    <source>
        <dbReference type="Proteomes" id="UP000000554"/>
    </source>
</evidence>
<dbReference type="PIR" id="T08299">
    <property type="entry name" value="T08299"/>
</dbReference>
<accession>O51986</accession>
<dbReference type="Pfam" id="PF26261">
    <property type="entry name" value="DUF8065"/>
    <property type="match status" value="1"/>
</dbReference>
<reference evidence="1" key="14">
    <citation type="submission" date="1998-01" db="EMBL/GenBank/DDBJ databases">
        <authorList>
            <person name="Ng W.L."/>
            <person name="Ciufo S.A."/>
            <person name="Smith T.M."/>
            <person name="Bumgarner R.E."/>
            <person name="Loretz C."/>
            <person name="Baskin D."/>
            <person name="Faust J."/>
            <person name="Seto J."/>
            <person name="Slagel J."/>
            <person name="Hood L."/>
            <person name="DasSarma S."/>
        </authorList>
    </citation>
    <scope>NUCLEOTIDE SEQUENCE</scope>
    <source>
        <strain evidence="1">NRC-1</strain>
        <plasmid evidence="1">pNRC100</plasmid>
    </source>
</reference>
<reference evidence="1" key="6">
    <citation type="journal article" date="1993" name="Experientia">
        <title>Identification and analysis of the gas vesicle gene cluster on an unstable plasmid of Halobacterium halobium.</title>
        <authorList>
            <person name="DasSarma S."/>
        </authorList>
    </citation>
    <scope>NUCLEOTIDE SEQUENCE</scope>
    <source>
        <strain evidence="1">NRC-1</strain>
    </source>
</reference>
<reference evidence="1" key="11">
    <citation type="book" date="1995" name="ARCHAEA: A LABORATORY MANUAL - HALOPHILES: 253-255" publisher="Cold Spring Harbor Laboratory Press">
        <title>Natural plasmids and plasmid vectors of halophiles.</title>
        <authorList>
            <person name="DasSarma S."/>
            <person name="Robb F.T."/>
            <person name="Place A.R."/>
            <person name="Sowers K.R."/>
            <person name="Schreier H.J."/>
            <person name="DasSarma S. and Fleischmann"/>
            <person name="E.M."/>
        </authorList>
    </citation>
    <scope>NUCLEOTIDE SEQUENCE</scope>
    <source>
        <strain evidence="1">NRC-1</strain>
        <plasmid evidence="1">pNRC100</plasmid>
    </source>
</reference>
<reference evidence="1" key="5">
    <citation type="journal article" date="1992" name="Gene">
        <title>Genetic transformation of a halophilic archaebacterium with a gas vesicle gene cluster restores its ability to float.</title>
        <authorList>
            <person name="Halladay J.T."/>
            <person name="Ng W.L."/>
            <person name="DasSarma S."/>
        </authorList>
    </citation>
    <scope>NUCLEOTIDE SEQUENCE</scope>
    <source>
        <strain evidence="1">NRC-1</strain>
    </source>
</reference>
<reference evidence="1" key="9">
    <citation type="journal article" date="1994" name="J. Bacteriol.">
        <title>Wild-type gas vesicle formation requires at least ten genes in the gvp gene cluster of Halobacterium halobium plasmid pNRC100.</title>
        <authorList>
            <person name="DasSarma S."/>
            <person name="Arora P."/>
            <person name="Lin F."/>
            <person name="Molinari E."/>
            <person name="Yin L.R."/>
        </authorList>
    </citation>
    <scope>NUCLEOTIDE SEQUENCE</scope>
    <source>
        <strain evidence="1">NRC-1</strain>
    </source>
</reference>
<dbReference type="KEGG" id="hal:AAC82866.1"/>
<reference evidence="1 3" key="13">
    <citation type="journal article" date="1998" name="Genome Res.">
        <title>Snapshot of a large dynamic replicon in a halophilic archaeon: megaplasmid or minichromosome?</title>
        <authorList>
            <person name="Ng W.V."/>
            <person name="Ciufo S.A."/>
            <person name="Smith T.M."/>
            <person name="Bumgarner R.E."/>
            <person name="Baskin D."/>
            <person name="Faust J."/>
            <person name="Hall B."/>
            <person name="Loretz C."/>
            <person name="Seto J."/>
            <person name="Slagel J."/>
            <person name="Hood L."/>
            <person name="DasSarma S."/>
        </authorList>
    </citation>
    <scope>NUCLEOTIDE SEQUENCE [LARGE SCALE GENOMIC DNA]</scope>
    <source>
        <strain evidence="3">ATCC 700922 / JCM 11081 / NRC-1</strain>
        <strain evidence="1">NRC-1</strain>
        <plasmid evidence="3">Plasmid pNRC100</plasmid>
    </source>
</reference>
<evidence type="ECO:0000313" key="1">
    <source>
        <dbReference type="EMBL" id="AAC82866.1"/>
    </source>
</evidence>
<dbReference type="AlphaFoldDB" id="O51986"/>
<dbReference type="HOGENOM" id="CLU_2216956_0_0_2"/>
<reference evidence="1" key="8">
    <citation type="journal article" date="1993" name="J. Bacteriol.">
        <title>Minimal replication origin of the 200-kilobase Halobacterium plasmid pNRC100.</title>
        <authorList>
            <person name="Ng W.L."/>
            <person name="DasSarma S."/>
        </authorList>
    </citation>
    <scope>NUCLEOTIDE SEQUENCE</scope>
    <source>
        <strain evidence="1">NRC-1</strain>
    </source>
</reference>
<evidence type="ECO:0000313" key="2">
    <source>
        <dbReference type="EMBL" id="AAG20793.1"/>
    </source>
</evidence>
<reference evidence="1" key="2">
    <citation type="journal article" date="1989" name="Nucleic Acids Res.">
        <title>Analysis of insertion mutants reveals two new genes in the pNRC100 gas vesicle gene cluster of Halobacterium halobium.</title>
        <authorList>
            <person name="Jones J.G."/>
            <person name="Hackett N.R."/>
            <person name="Halladay J.T."/>
            <person name="Scothorn D.J."/>
            <person name="Yang C.F."/>
            <person name="Ng W.L."/>
            <person name="DasSarma S."/>
        </authorList>
    </citation>
    <scope>NUCLEOTIDE SEQUENCE</scope>
    <source>
        <strain evidence="1">NRC-1</strain>
    </source>
</reference>
<reference evidence="1" key="7">
    <citation type="journal article" date="1993" name="J. Bacteriol.">
        <title>The rightward gas vesicle operon in Halobacterium plasmid pNRC100: identification of the gvpA and gvpC gene products by use of antibody probes and genetic analysis of the region downstream of gvpC.</title>
        <authorList>
            <person name="Halladay J.T."/>
            <person name="Jones J.G."/>
            <person name="Lin F."/>
            <person name="MacDonald A.B."/>
            <person name="DasSarma S."/>
        </authorList>
    </citation>
    <scope>NUCLEOTIDE SEQUENCE</scope>
    <source>
        <strain evidence="1">NRC-1</strain>
    </source>
</reference>
<dbReference type="InterPro" id="IPR058378">
    <property type="entry name" value="DUF8065"/>
</dbReference>
<reference evidence="1" key="3">
    <citation type="journal article" date="1991" name="Gene">
        <title>Structure and organization of the gas vesicle gene cluster on the Halobacterium halobium plasmid pNRC100.</title>
        <authorList>
            <person name="Jones J.G."/>
            <person name="Young D.C."/>
            <person name="DasSarma S."/>
        </authorList>
    </citation>
    <scope>NUCLEOTIDE SEQUENCE</scope>
    <source>
        <strain evidence="1">NRC-1</strain>
    </source>
</reference>
<protein>
    <submittedName>
        <fullName evidence="2">Vng6115h</fullName>
    </submittedName>
</protein>
<keyword evidence="3" id="KW-1185">Reference proteome</keyword>
<reference evidence="1" key="12">
    <citation type="journal article" date="1997" name="FEMS Microbiol. Lett.">
        <title>Genetic analysis of gas vesicle formation in haloarchaea.</title>
        <authorList>
            <person name="DasSarma S."/>
            <person name="Arora P."/>
        </authorList>
    </citation>
    <scope>NUCLEOTIDE SEQUENCE</scope>
    <source>
        <strain evidence="1">NRC-1</strain>
        <plasmid evidence="1">pNRC100</plasmid>
    </source>
</reference>
<dbReference type="EMBL" id="AE004438">
    <property type="protein sequence ID" value="AAG20793.1"/>
    <property type="molecule type" value="Genomic_DNA"/>
</dbReference>
<geneLocation type="plasmid" evidence="2 3">
    <name>pNRC200</name>
</geneLocation>
<gene>
    <name evidence="2" type="ordered locus">VNG_6115H</name>
</gene>